<sequence length="199" mass="21998">MALRFGPVLLSLAATFAAASSLSAQAAAGRKPDIKLNPDARMKYEITATVSDPSLAFEPVQGYADYVVDTPNCVPLTRFTGATIVPEYRAPIELRRVAPNTYRGELVFDLPKDEDYYGQGVCHWTLVAVSADLHRHKVNFSPALYKDKLLATGKVVRYFSKKSYAADEMERIDIGEQDAAQYQDPGNVFSISVQARKLF</sequence>
<feature type="chain" id="PRO_5012921411" evidence="1">
    <location>
        <begin position="27"/>
        <end position="199"/>
    </location>
</feature>
<keyword evidence="1" id="KW-0732">Signal</keyword>
<dbReference type="RefSeq" id="WP_094854960.1">
    <property type="nucleotide sequence ID" value="NZ_NEVM01000005.1"/>
</dbReference>
<name>A0A261S0K1_9BORD</name>
<gene>
    <name evidence="2" type="ORF">CAL29_21195</name>
</gene>
<dbReference type="EMBL" id="NEVM01000005">
    <property type="protein sequence ID" value="OZI30537.1"/>
    <property type="molecule type" value="Genomic_DNA"/>
</dbReference>
<evidence type="ECO:0000313" key="2">
    <source>
        <dbReference type="EMBL" id="OZI30537.1"/>
    </source>
</evidence>
<dbReference type="Proteomes" id="UP000216020">
    <property type="component" value="Unassembled WGS sequence"/>
</dbReference>
<comment type="caution">
    <text evidence="2">The sequence shown here is derived from an EMBL/GenBank/DDBJ whole genome shotgun (WGS) entry which is preliminary data.</text>
</comment>
<organism evidence="2 3">
    <name type="scientific">Bordetella genomosp. 10</name>
    <dbReference type="NCBI Taxonomy" id="1416804"/>
    <lineage>
        <taxon>Bacteria</taxon>
        <taxon>Pseudomonadati</taxon>
        <taxon>Pseudomonadota</taxon>
        <taxon>Betaproteobacteria</taxon>
        <taxon>Burkholderiales</taxon>
        <taxon>Alcaligenaceae</taxon>
        <taxon>Bordetella</taxon>
    </lineage>
</organism>
<feature type="signal peptide" evidence="1">
    <location>
        <begin position="1"/>
        <end position="26"/>
    </location>
</feature>
<dbReference type="OrthoDB" id="6853546at2"/>
<accession>A0A261S0K1</accession>
<proteinExistence type="predicted"/>
<protein>
    <submittedName>
        <fullName evidence="2">Uncharacterized protein</fullName>
    </submittedName>
</protein>
<evidence type="ECO:0000256" key="1">
    <source>
        <dbReference type="SAM" id="SignalP"/>
    </source>
</evidence>
<reference evidence="3" key="1">
    <citation type="submission" date="2017-05" db="EMBL/GenBank/DDBJ databases">
        <title>Complete and WGS of Bordetella genogroups.</title>
        <authorList>
            <person name="Spilker T."/>
            <person name="Lipuma J."/>
        </authorList>
    </citation>
    <scope>NUCLEOTIDE SEQUENCE [LARGE SCALE GENOMIC DNA]</scope>
    <source>
        <strain evidence="3">AU16122</strain>
    </source>
</reference>
<dbReference type="AlphaFoldDB" id="A0A261S0K1"/>
<keyword evidence="3" id="KW-1185">Reference proteome</keyword>
<evidence type="ECO:0000313" key="3">
    <source>
        <dbReference type="Proteomes" id="UP000216020"/>
    </source>
</evidence>